<evidence type="ECO:0000256" key="2">
    <source>
        <dbReference type="SAM" id="MobiDB-lite"/>
    </source>
</evidence>
<name>A0A6A5ZHN3_9PLEO</name>
<organism evidence="3 4">
    <name type="scientific">Lophiotrema nucula</name>
    <dbReference type="NCBI Taxonomy" id="690887"/>
    <lineage>
        <taxon>Eukaryota</taxon>
        <taxon>Fungi</taxon>
        <taxon>Dikarya</taxon>
        <taxon>Ascomycota</taxon>
        <taxon>Pezizomycotina</taxon>
        <taxon>Dothideomycetes</taxon>
        <taxon>Pleosporomycetidae</taxon>
        <taxon>Pleosporales</taxon>
        <taxon>Lophiotremataceae</taxon>
        <taxon>Lophiotrema</taxon>
    </lineage>
</organism>
<feature type="compositionally biased region" description="Basic and acidic residues" evidence="2">
    <location>
        <begin position="791"/>
        <end position="838"/>
    </location>
</feature>
<evidence type="ECO:0000313" key="4">
    <source>
        <dbReference type="Proteomes" id="UP000799770"/>
    </source>
</evidence>
<feature type="compositionally biased region" description="Polar residues" evidence="2">
    <location>
        <begin position="693"/>
        <end position="702"/>
    </location>
</feature>
<feature type="compositionally biased region" description="Polar residues" evidence="2">
    <location>
        <begin position="779"/>
        <end position="790"/>
    </location>
</feature>
<protein>
    <submittedName>
        <fullName evidence="3">Uncharacterized protein</fullName>
    </submittedName>
</protein>
<feature type="region of interest" description="Disordered" evidence="2">
    <location>
        <begin position="769"/>
        <end position="882"/>
    </location>
</feature>
<dbReference type="EMBL" id="ML977316">
    <property type="protein sequence ID" value="KAF2118686.1"/>
    <property type="molecule type" value="Genomic_DNA"/>
</dbReference>
<proteinExistence type="predicted"/>
<gene>
    <name evidence="3" type="ORF">BDV96DRAFT_361291</name>
</gene>
<keyword evidence="1" id="KW-0175">Coiled coil</keyword>
<accession>A0A6A5ZHN3</accession>
<feature type="coiled-coil region" evidence="1">
    <location>
        <begin position="481"/>
        <end position="511"/>
    </location>
</feature>
<dbReference type="Proteomes" id="UP000799770">
    <property type="component" value="Unassembled WGS sequence"/>
</dbReference>
<reference evidence="3" key="1">
    <citation type="journal article" date="2020" name="Stud. Mycol.">
        <title>101 Dothideomycetes genomes: a test case for predicting lifestyles and emergence of pathogens.</title>
        <authorList>
            <person name="Haridas S."/>
            <person name="Albert R."/>
            <person name="Binder M."/>
            <person name="Bloem J."/>
            <person name="Labutti K."/>
            <person name="Salamov A."/>
            <person name="Andreopoulos B."/>
            <person name="Baker S."/>
            <person name="Barry K."/>
            <person name="Bills G."/>
            <person name="Bluhm B."/>
            <person name="Cannon C."/>
            <person name="Castanera R."/>
            <person name="Culley D."/>
            <person name="Daum C."/>
            <person name="Ezra D."/>
            <person name="Gonzalez J."/>
            <person name="Henrissat B."/>
            <person name="Kuo A."/>
            <person name="Liang C."/>
            <person name="Lipzen A."/>
            <person name="Lutzoni F."/>
            <person name="Magnuson J."/>
            <person name="Mondo S."/>
            <person name="Nolan M."/>
            <person name="Ohm R."/>
            <person name="Pangilinan J."/>
            <person name="Park H.-J."/>
            <person name="Ramirez L."/>
            <person name="Alfaro M."/>
            <person name="Sun H."/>
            <person name="Tritt A."/>
            <person name="Yoshinaga Y."/>
            <person name="Zwiers L.-H."/>
            <person name="Turgeon B."/>
            <person name="Goodwin S."/>
            <person name="Spatafora J."/>
            <person name="Crous P."/>
            <person name="Grigoriev I."/>
        </authorList>
    </citation>
    <scope>NUCLEOTIDE SEQUENCE</scope>
    <source>
        <strain evidence="3">CBS 627.86</strain>
    </source>
</reference>
<evidence type="ECO:0000313" key="3">
    <source>
        <dbReference type="EMBL" id="KAF2118686.1"/>
    </source>
</evidence>
<dbReference type="OrthoDB" id="3789140at2759"/>
<dbReference type="AlphaFoldDB" id="A0A6A5ZHN3"/>
<sequence length="882" mass="98622">MAGVLESVRDYAHHHPTSLATGLIIALPGTYFLITGRSIPCATPGVETLAKTAGLCQESDSPAYSPAATIQRALSVYHSQHPIDLRLHLPESRWADNSSTAFISRILTGTSRNINALITEAGNYLRLDLDQLSRMLEGRWSQHYDLHRFASVAISTALPGIFLTFARNHPDSWAARHQTEVANALHVLALITVANQRLSVQDVIVTALVMVSFEALRRSYGLTTTPRSAIETLLSSTHSVVAESDIVKPPNGSVVENEYGVASRNFALVDAKEEELTQLRKELVVAKTSDKSKDNELKRTEDDLHHARQTLTETFSEYSTLRDEMKTIKTTIGRDHQAIIYRKDIELFALRKSNEQKENYIKERDAKFDDLHRQHKAVLDVKESQIQSLKDRVAQLEGQQMTPFAEQETPGETTPQTAVQVKLLRVSGRTSLELDASPAEKDAEIARLKAELGDVQKASLETLPRVQDELRRAWDASSEVLNALNDERRQHKQTQDKLREAVLRLEEEARASSQINSPARLPTIQEQDRTELEVMFNATQQDNLRLYSELEAADKRAREADALVSTNEQELNSLKEQLRLEKAINEDMENARPSLVHRVHYQRMEGQLKEASIQLATKDEEIQGLQKAATSRVSEADDIRKEKEAAEQAKAQAVEENEQLKKSVAELESTKEQLMLDHERLAKHRTRERTTSSDHASARSSGATLITEPTFHTSDVPLPERPVTIAGETSTISGTPETNRFSMILNDVPPPELRSGKRKSLTLKGLMKKMVRKDHDQNEQPTNGDPSNGESKIERPKTALAPKDKNAALRPKTAVDKKGKKDVDRPKTAAPHKEDARPKTSAPQTTTKPGMAKGQEKDDGNRPKSRGWSTSRKLVRKSVILQ</sequence>
<feature type="region of interest" description="Disordered" evidence="2">
    <location>
        <begin position="683"/>
        <end position="702"/>
    </location>
</feature>
<keyword evidence="4" id="KW-1185">Reference proteome</keyword>
<evidence type="ECO:0000256" key="1">
    <source>
        <dbReference type="SAM" id="Coils"/>
    </source>
</evidence>